<name>A0ABT5Y9H6_9GAMM</name>
<evidence type="ECO:0000256" key="1">
    <source>
        <dbReference type="ARBA" id="ARBA00004453"/>
    </source>
</evidence>
<feature type="domain" description="FtsK gamma" evidence="7">
    <location>
        <begin position="339"/>
        <end position="404"/>
    </location>
</feature>
<dbReference type="PANTHER" id="PTHR38103">
    <property type="entry name" value="RECOMBINATION-ASSOCIATED PROTEIN RDGC"/>
    <property type="match status" value="1"/>
</dbReference>
<keyword evidence="9" id="KW-1185">Reference proteome</keyword>
<organism evidence="8 9">
    <name type="scientific">Marinobacter iranensis</name>
    <dbReference type="NCBI Taxonomy" id="2962607"/>
    <lineage>
        <taxon>Bacteria</taxon>
        <taxon>Pseudomonadati</taxon>
        <taxon>Pseudomonadota</taxon>
        <taxon>Gammaproteobacteria</taxon>
        <taxon>Pseudomonadales</taxon>
        <taxon>Marinobacteraceae</taxon>
        <taxon>Marinobacter</taxon>
    </lineage>
</organism>
<comment type="caution">
    <text evidence="8">The sequence shown here is derived from an EMBL/GenBank/DDBJ whole genome shotgun (WGS) entry which is preliminary data.</text>
</comment>
<evidence type="ECO:0000256" key="4">
    <source>
        <dbReference type="ARBA" id="ARBA00022490"/>
    </source>
</evidence>
<evidence type="ECO:0000313" key="9">
    <source>
        <dbReference type="Proteomes" id="UP001143391"/>
    </source>
</evidence>
<dbReference type="NCBIfam" id="NF001462">
    <property type="entry name" value="PRK00321.1-3"/>
    <property type="match status" value="1"/>
</dbReference>
<dbReference type="InterPro" id="IPR036390">
    <property type="entry name" value="WH_DNA-bd_sf"/>
</dbReference>
<evidence type="ECO:0000256" key="6">
    <source>
        <dbReference type="HAMAP-Rule" id="MF_00194"/>
    </source>
</evidence>
<reference evidence="8" key="1">
    <citation type="submission" date="2022-07" db="EMBL/GenBank/DDBJ databases">
        <title>Marinobacter iranensis a new bacterium isolate from a hipersaline lake in Iran.</title>
        <authorList>
            <person name="Mohammad A.M.A."/>
            <person name="Cristina S.-P."/>
            <person name="Antonio V."/>
        </authorList>
    </citation>
    <scope>NUCLEOTIDE SEQUENCE</scope>
    <source>
        <strain evidence="8">71-i</strain>
    </source>
</reference>
<dbReference type="NCBIfam" id="NF001464">
    <property type="entry name" value="PRK00321.1-5"/>
    <property type="match status" value="1"/>
</dbReference>
<dbReference type="Pfam" id="PF04381">
    <property type="entry name" value="RdgC"/>
    <property type="match status" value="1"/>
</dbReference>
<accession>A0ABT5Y9H6</accession>
<keyword evidence="4 6" id="KW-0963">Cytoplasm</keyword>
<evidence type="ECO:0000256" key="5">
    <source>
        <dbReference type="ARBA" id="ARBA00023172"/>
    </source>
</evidence>
<evidence type="ECO:0000259" key="7">
    <source>
        <dbReference type="SMART" id="SM00843"/>
    </source>
</evidence>
<dbReference type="Gene3D" id="1.10.10.10">
    <property type="entry name" value="Winged helix-like DNA-binding domain superfamily/Winged helix DNA-binding domain"/>
    <property type="match status" value="1"/>
</dbReference>
<keyword evidence="5 6" id="KW-0233">DNA recombination</keyword>
<dbReference type="EMBL" id="JANCMW010000004">
    <property type="protein sequence ID" value="MDF0750320.1"/>
    <property type="molecule type" value="Genomic_DNA"/>
</dbReference>
<proteinExistence type="inferred from homology"/>
<dbReference type="HAMAP" id="MF_00194">
    <property type="entry name" value="RdgC"/>
    <property type="match status" value="1"/>
</dbReference>
<dbReference type="InterPro" id="IPR007476">
    <property type="entry name" value="RdgC"/>
</dbReference>
<dbReference type="Proteomes" id="UP001143391">
    <property type="component" value="Unassembled WGS sequence"/>
</dbReference>
<gene>
    <name evidence="6 8" type="primary">rdgC</name>
    <name evidence="8" type="ORF">NLU14_08760</name>
</gene>
<dbReference type="Pfam" id="PF09397">
    <property type="entry name" value="FtsK_gamma"/>
    <property type="match status" value="1"/>
</dbReference>
<protein>
    <recommendedName>
        <fullName evidence="3 6">Recombination-associated protein RdgC</fullName>
    </recommendedName>
</protein>
<evidence type="ECO:0000256" key="2">
    <source>
        <dbReference type="ARBA" id="ARBA00008657"/>
    </source>
</evidence>
<dbReference type="InterPro" id="IPR018541">
    <property type="entry name" value="Ftsk_gamma"/>
</dbReference>
<dbReference type="SUPFAM" id="SSF46785">
    <property type="entry name" value="Winged helix' DNA-binding domain"/>
    <property type="match status" value="1"/>
</dbReference>
<evidence type="ECO:0000313" key="8">
    <source>
        <dbReference type="EMBL" id="MDF0750320.1"/>
    </source>
</evidence>
<comment type="similarity">
    <text evidence="2 6">Belongs to the RdgC family.</text>
</comment>
<dbReference type="PANTHER" id="PTHR38103:SF1">
    <property type="entry name" value="RECOMBINATION-ASSOCIATED PROTEIN RDGC"/>
    <property type="match status" value="1"/>
</dbReference>
<comment type="function">
    <text evidence="6">May be involved in recombination.</text>
</comment>
<comment type="subcellular location">
    <subcellularLocation>
        <location evidence="1 6">Cytoplasm</location>
        <location evidence="1 6">Nucleoid</location>
    </subcellularLocation>
</comment>
<sequence>MFFRNARIFRFTRPVQMHAGQLEEKLEADAFKPCGPQELSRQGWVAPLGKHGETLVHAAGGYMLICLQKQEKILPGPVVKEFVEERCEAIEAEQSRKVRRKERDEIKEQVILDMLPQAFPRNKRIYGYLALNDGLLVVDASSAKIAEDFASALRKSLGSLPVRPPAVEQAPAFTFTGWLQETIELPEQVTIGNDCWLEDLSQDGGKVTARGMDLESDEVRGVLESGMQVTRLTMTWDDNVSFCLDEDLGITRLRFGDALQEKLDDIDADDALAHFDAAFSLMTLELSRMIPALLEVLGGEDRTAIVEGGPVFLGVDMGEQAGDRTATAIVHDGAFVCDGSKVDALYPAVAEFVVKNGKVSVSSIQRRFKIGYTRAESLVEAMEETGVVSKAANNGAREVLINYEGEALA</sequence>
<dbReference type="SMART" id="SM00843">
    <property type="entry name" value="Ftsk_gamma"/>
    <property type="match status" value="1"/>
</dbReference>
<evidence type="ECO:0000256" key="3">
    <source>
        <dbReference type="ARBA" id="ARBA00022296"/>
    </source>
</evidence>
<dbReference type="InterPro" id="IPR036388">
    <property type="entry name" value="WH-like_DNA-bd_sf"/>
</dbReference>